<dbReference type="InterPro" id="IPR036259">
    <property type="entry name" value="MFS_trans_sf"/>
</dbReference>
<dbReference type="InterPro" id="IPR020846">
    <property type="entry name" value="MFS_dom"/>
</dbReference>
<dbReference type="PROSITE" id="PS50850">
    <property type="entry name" value="MFS"/>
    <property type="match status" value="1"/>
</dbReference>
<evidence type="ECO:0000256" key="1">
    <source>
        <dbReference type="ARBA" id="ARBA00004141"/>
    </source>
</evidence>
<evidence type="ECO:0000256" key="4">
    <source>
        <dbReference type="ARBA" id="ARBA00023136"/>
    </source>
</evidence>
<accession>A0A0C9YUJ4</accession>
<dbReference type="Pfam" id="PF00083">
    <property type="entry name" value="Sugar_tr"/>
    <property type="match status" value="1"/>
</dbReference>
<feature type="transmembrane region" description="Helical" evidence="5">
    <location>
        <begin position="346"/>
        <end position="364"/>
    </location>
</feature>
<dbReference type="PANTHER" id="PTHR23508:SF10">
    <property type="entry name" value="CARBOXYLIC ACID TRANSPORTER PROTEIN HOMOLOG"/>
    <property type="match status" value="1"/>
</dbReference>
<keyword evidence="2 5" id="KW-0812">Transmembrane</keyword>
<dbReference type="OrthoDB" id="2646439at2759"/>
<dbReference type="Gene3D" id="1.20.1250.20">
    <property type="entry name" value="MFS general substrate transporter like domains"/>
    <property type="match status" value="1"/>
</dbReference>
<protein>
    <recommendedName>
        <fullName evidence="6">Major facilitator superfamily (MFS) profile domain-containing protein</fullName>
    </recommendedName>
</protein>
<dbReference type="GO" id="GO:0046943">
    <property type="term" value="F:carboxylic acid transmembrane transporter activity"/>
    <property type="evidence" value="ECO:0007669"/>
    <property type="project" value="TreeGrafter"/>
</dbReference>
<reference evidence="8" key="2">
    <citation type="submission" date="2015-01" db="EMBL/GenBank/DDBJ databases">
        <title>Evolutionary Origins and Diversification of the Mycorrhizal Mutualists.</title>
        <authorList>
            <consortium name="DOE Joint Genome Institute"/>
            <consortium name="Mycorrhizal Genomics Consortium"/>
            <person name="Kohler A."/>
            <person name="Kuo A."/>
            <person name="Nagy L.G."/>
            <person name="Floudas D."/>
            <person name="Copeland A."/>
            <person name="Barry K.W."/>
            <person name="Cichocki N."/>
            <person name="Veneault-Fourrey C."/>
            <person name="LaButti K."/>
            <person name="Lindquist E.A."/>
            <person name="Lipzen A."/>
            <person name="Lundell T."/>
            <person name="Morin E."/>
            <person name="Murat C."/>
            <person name="Riley R."/>
            <person name="Ohm R."/>
            <person name="Sun H."/>
            <person name="Tunlid A."/>
            <person name="Henrissat B."/>
            <person name="Grigoriev I.V."/>
            <person name="Hibbett D.S."/>
            <person name="Martin F."/>
        </authorList>
    </citation>
    <scope>NUCLEOTIDE SEQUENCE [LARGE SCALE GENOMIC DNA]</scope>
    <source>
        <strain evidence="8">441</strain>
    </source>
</reference>
<feature type="transmembrane region" description="Helical" evidence="5">
    <location>
        <begin position="30"/>
        <end position="53"/>
    </location>
</feature>
<dbReference type="InterPro" id="IPR005828">
    <property type="entry name" value="MFS_sugar_transport-like"/>
</dbReference>
<dbReference type="GO" id="GO:0005886">
    <property type="term" value="C:plasma membrane"/>
    <property type="evidence" value="ECO:0007669"/>
    <property type="project" value="TreeGrafter"/>
</dbReference>
<feature type="transmembrane region" description="Helical" evidence="5">
    <location>
        <begin position="104"/>
        <end position="128"/>
    </location>
</feature>
<evidence type="ECO:0000313" key="8">
    <source>
        <dbReference type="Proteomes" id="UP000054018"/>
    </source>
</evidence>
<feature type="transmembrane region" description="Helical" evidence="5">
    <location>
        <begin position="307"/>
        <end position="326"/>
    </location>
</feature>
<feature type="transmembrane region" description="Helical" evidence="5">
    <location>
        <begin position="183"/>
        <end position="204"/>
    </location>
</feature>
<keyword evidence="8" id="KW-1185">Reference proteome</keyword>
<keyword evidence="4 5" id="KW-0472">Membrane</keyword>
<gene>
    <name evidence="7" type="ORF">PISMIDRAFT_672839</name>
</gene>
<dbReference type="HOGENOM" id="CLU_001265_46_12_1"/>
<name>A0A0C9YUJ4_9AGAM</name>
<proteinExistence type="predicted"/>
<dbReference type="STRING" id="765257.A0A0C9YUJ4"/>
<organism evidence="7 8">
    <name type="scientific">Pisolithus microcarpus 441</name>
    <dbReference type="NCBI Taxonomy" id="765257"/>
    <lineage>
        <taxon>Eukaryota</taxon>
        <taxon>Fungi</taxon>
        <taxon>Dikarya</taxon>
        <taxon>Basidiomycota</taxon>
        <taxon>Agaricomycotina</taxon>
        <taxon>Agaricomycetes</taxon>
        <taxon>Agaricomycetidae</taxon>
        <taxon>Boletales</taxon>
        <taxon>Sclerodermatineae</taxon>
        <taxon>Pisolithaceae</taxon>
        <taxon>Pisolithus</taxon>
    </lineage>
</organism>
<dbReference type="Proteomes" id="UP000054018">
    <property type="component" value="Unassembled WGS sequence"/>
</dbReference>
<evidence type="ECO:0000256" key="2">
    <source>
        <dbReference type="ARBA" id="ARBA00022692"/>
    </source>
</evidence>
<evidence type="ECO:0000259" key="6">
    <source>
        <dbReference type="PROSITE" id="PS50850"/>
    </source>
</evidence>
<dbReference type="EMBL" id="KN833691">
    <property type="protein sequence ID" value="KIK28690.1"/>
    <property type="molecule type" value="Genomic_DNA"/>
</dbReference>
<dbReference type="PANTHER" id="PTHR23508">
    <property type="entry name" value="CARBOXYLIC ACID TRANSPORTER PROTEIN HOMOLOG"/>
    <property type="match status" value="1"/>
</dbReference>
<feature type="transmembrane region" description="Helical" evidence="5">
    <location>
        <begin position="65"/>
        <end position="84"/>
    </location>
</feature>
<evidence type="ECO:0000256" key="3">
    <source>
        <dbReference type="ARBA" id="ARBA00022989"/>
    </source>
</evidence>
<dbReference type="PROSITE" id="PS51257">
    <property type="entry name" value="PROKAR_LIPOPROTEIN"/>
    <property type="match status" value="1"/>
</dbReference>
<dbReference type="SUPFAM" id="SSF103473">
    <property type="entry name" value="MFS general substrate transporter"/>
    <property type="match status" value="1"/>
</dbReference>
<sequence length="406" mass="43790">MQYYSKLLGSVMLAGTVFGMLVFGCTLDRLLRMSFAVSLALLLSMSCGTWGFVFGNSDIAAVVDWLCVWRFLLGIGVGAGNTSATVSVLEQTEKEGIPENAQNWWSVLATNSLIDMGFVTSMFVPFLLSCIFDGKHLNVVWGLSACLSVIPTCLWCHPPKWDDAWEHVHIPYWLALKRYWKSLLGLSLTCGLVIYSSMIMDIVTGGSSSLIIVFGWTLFINLFYILGSVLGAFLVDEHGLKNLMIVGLLMQAIVGLGIGAMHDAVTKHIAAYAIAYGVFLGLGEFGPGNCICVLAAKTAPFAVREQFYGTVCVIGKVGALIGIWAFPQIIDAFGGSNAAEGITAPFWFGGGLTVVSTLVTFCLVKPILCNGMKAEDEAFCQYLEENGFDVSIIGVHPNVGLGMGYR</sequence>
<evidence type="ECO:0000313" key="7">
    <source>
        <dbReference type="EMBL" id="KIK28690.1"/>
    </source>
</evidence>
<dbReference type="AlphaFoldDB" id="A0A0C9YUJ4"/>
<evidence type="ECO:0000256" key="5">
    <source>
        <dbReference type="SAM" id="Phobius"/>
    </source>
</evidence>
<reference evidence="7 8" key="1">
    <citation type="submission" date="2014-04" db="EMBL/GenBank/DDBJ databases">
        <authorList>
            <consortium name="DOE Joint Genome Institute"/>
            <person name="Kuo A."/>
            <person name="Kohler A."/>
            <person name="Costa M.D."/>
            <person name="Nagy L.G."/>
            <person name="Floudas D."/>
            <person name="Copeland A."/>
            <person name="Barry K.W."/>
            <person name="Cichocki N."/>
            <person name="Veneault-Fourrey C."/>
            <person name="LaButti K."/>
            <person name="Lindquist E.A."/>
            <person name="Lipzen A."/>
            <person name="Lundell T."/>
            <person name="Morin E."/>
            <person name="Murat C."/>
            <person name="Sun H."/>
            <person name="Tunlid A."/>
            <person name="Henrissat B."/>
            <person name="Grigoriev I.V."/>
            <person name="Hibbett D.S."/>
            <person name="Martin F."/>
            <person name="Nordberg H.P."/>
            <person name="Cantor M.N."/>
            <person name="Hua S.X."/>
        </authorList>
    </citation>
    <scope>NUCLEOTIDE SEQUENCE [LARGE SCALE GENOMIC DNA]</scope>
    <source>
        <strain evidence="7 8">441</strain>
    </source>
</reference>
<comment type="subcellular location">
    <subcellularLocation>
        <location evidence="1">Membrane</location>
        <topology evidence="1">Multi-pass membrane protein</topology>
    </subcellularLocation>
</comment>
<feature type="transmembrane region" description="Helical" evidence="5">
    <location>
        <begin position="242"/>
        <end position="261"/>
    </location>
</feature>
<keyword evidence="3 5" id="KW-1133">Transmembrane helix</keyword>
<feature type="transmembrane region" description="Helical" evidence="5">
    <location>
        <begin position="210"/>
        <end position="235"/>
    </location>
</feature>
<feature type="transmembrane region" description="Helical" evidence="5">
    <location>
        <begin position="7"/>
        <end position="24"/>
    </location>
</feature>
<feature type="domain" description="Major facilitator superfamily (MFS) profile" evidence="6">
    <location>
        <begin position="1"/>
        <end position="368"/>
    </location>
</feature>
<feature type="transmembrane region" description="Helical" evidence="5">
    <location>
        <begin position="273"/>
        <end position="295"/>
    </location>
</feature>